<evidence type="ECO:0000313" key="4">
    <source>
        <dbReference type="EMBL" id="NMW30892.1"/>
    </source>
</evidence>
<evidence type="ECO:0000259" key="3">
    <source>
        <dbReference type="Pfam" id="PF13505"/>
    </source>
</evidence>
<keyword evidence="5" id="KW-1185">Reference proteome</keyword>
<evidence type="ECO:0000313" key="5">
    <source>
        <dbReference type="Proteomes" id="UP000561181"/>
    </source>
</evidence>
<proteinExistence type="predicted"/>
<dbReference type="AlphaFoldDB" id="A0A848QEJ4"/>
<feature type="signal peptide" evidence="2">
    <location>
        <begin position="1"/>
        <end position="27"/>
    </location>
</feature>
<accession>A0A848QEJ4</accession>
<gene>
    <name evidence="4" type="ORF">HKD42_02315</name>
</gene>
<feature type="chain" id="PRO_5032278315" evidence="2">
    <location>
        <begin position="28"/>
        <end position="258"/>
    </location>
</feature>
<dbReference type="RefSeq" id="WP_170009935.1">
    <property type="nucleotide sequence ID" value="NZ_JABCRE010000002.1"/>
</dbReference>
<dbReference type="SUPFAM" id="SSF56925">
    <property type="entry name" value="OMPA-like"/>
    <property type="match status" value="1"/>
</dbReference>
<organism evidence="4 5">
    <name type="scientific">Pontixanthobacter rizhaonensis</name>
    <dbReference type="NCBI Taxonomy" id="2730337"/>
    <lineage>
        <taxon>Bacteria</taxon>
        <taxon>Pseudomonadati</taxon>
        <taxon>Pseudomonadota</taxon>
        <taxon>Alphaproteobacteria</taxon>
        <taxon>Sphingomonadales</taxon>
        <taxon>Erythrobacteraceae</taxon>
        <taxon>Pontixanthobacter</taxon>
    </lineage>
</organism>
<sequence>MNTAISLRTIATISSVVALAAASPAFAQDTKEFEPEGGAYISVLAGVTSPTDSDFSGVQDPQGSAPGVAGAPADVRVEFEDTFQGAVAVGYRLPKHVFGIFQPSLELEYSRSTPDVDGGAFNGGNQTFAGDFEVNTYAVNYQSDIRWSNNQRVIPFLGGGIGIADVDANATYFPNNGVATAPTFAVRDSDTALYLQSNAGVTFVLNENFDLNTRVRYQRIDGLDLDRRFIAGGANDLNAQLEGDYETVSLLAGIRFRF</sequence>
<evidence type="ECO:0000256" key="1">
    <source>
        <dbReference type="ARBA" id="ARBA00022729"/>
    </source>
</evidence>
<comment type="caution">
    <text evidence="4">The sequence shown here is derived from an EMBL/GenBank/DDBJ whole genome shotgun (WGS) entry which is preliminary data.</text>
</comment>
<protein>
    <submittedName>
        <fullName evidence="4">Outer membrane beta-barrel protein</fullName>
    </submittedName>
</protein>
<keyword evidence="1 2" id="KW-0732">Signal</keyword>
<dbReference type="InterPro" id="IPR006315">
    <property type="entry name" value="OM_autotransptr_brl_dom"/>
</dbReference>
<feature type="domain" description="Outer membrane protein beta-barrel" evidence="3">
    <location>
        <begin position="17"/>
        <end position="233"/>
    </location>
</feature>
<dbReference type="Proteomes" id="UP000561181">
    <property type="component" value="Unassembled WGS sequence"/>
</dbReference>
<dbReference type="GO" id="GO:0019867">
    <property type="term" value="C:outer membrane"/>
    <property type="evidence" value="ECO:0007669"/>
    <property type="project" value="InterPro"/>
</dbReference>
<dbReference type="InterPro" id="IPR011250">
    <property type="entry name" value="OMP/PagP_B-barrel"/>
</dbReference>
<evidence type="ECO:0000256" key="2">
    <source>
        <dbReference type="SAM" id="SignalP"/>
    </source>
</evidence>
<dbReference type="EMBL" id="JABCRE010000002">
    <property type="protein sequence ID" value="NMW30892.1"/>
    <property type="molecule type" value="Genomic_DNA"/>
</dbReference>
<dbReference type="Pfam" id="PF13505">
    <property type="entry name" value="OMP_b-brl"/>
    <property type="match status" value="1"/>
</dbReference>
<name>A0A848QEJ4_9SPHN</name>
<dbReference type="Gene3D" id="2.40.160.20">
    <property type="match status" value="1"/>
</dbReference>
<dbReference type="InterPro" id="IPR027385">
    <property type="entry name" value="Beta-barrel_OMP"/>
</dbReference>
<reference evidence="4 5" key="1">
    <citation type="submission" date="2020-04" db="EMBL/GenBank/DDBJ databases">
        <authorList>
            <person name="Liu A."/>
        </authorList>
    </citation>
    <scope>NUCLEOTIDE SEQUENCE [LARGE SCALE GENOMIC DNA]</scope>
    <source>
        <strain evidence="4 5">RZ02</strain>
    </source>
</reference>
<dbReference type="NCBIfam" id="TIGR01414">
    <property type="entry name" value="autotrans_barl"/>
    <property type="match status" value="1"/>
</dbReference>